<gene>
    <name evidence="2" type="ORF">JI739_05915</name>
</gene>
<dbReference type="PIRSF" id="PIRSF009120">
    <property type="entry name" value="UCP009120_prtse"/>
    <property type="match status" value="1"/>
</dbReference>
<dbReference type="InterPro" id="IPR029055">
    <property type="entry name" value="Ntn_hydrolases_N"/>
</dbReference>
<organism evidence="2 3">
    <name type="scientific">Ramlibacter aurantiacus</name>
    <dbReference type="NCBI Taxonomy" id="2801330"/>
    <lineage>
        <taxon>Bacteria</taxon>
        <taxon>Pseudomonadati</taxon>
        <taxon>Pseudomonadota</taxon>
        <taxon>Betaproteobacteria</taxon>
        <taxon>Burkholderiales</taxon>
        <taxon>Comamonadaceae</taxon>
        <taxon>Ramlibacter</taxon>
    </lineage>
</organism>
<keyword evidence="2" id="KW-0645">Protease</keyword>
<feature type="region of interest" description="Disordered" evidence="1">
    <location>
        <begin position="244"/>
        <end position="275"/>
    </location>
</feature>
<evidence type="ECO:0000313" key="3">
    <source>
        <dbReference type="Proteomes" id="UP000613011"/>
    </source>
</evidence>
<evidence type="ECO:0000256" key="1">
    <source>
        <dbReference type="SAM" id="MobiDB-lite"/>
    </source>
</evidence>
<reference evidence="2" key="1">
    <citation type="submission" date="2021-01" db="EMBL/GenBank/DDBJ databases">
        <title>Ramlibacter sp. strain AW1 16S ribosomal RNA gene Genome sequencing and assembly.</title>
        <authorList>
            <person name="Kang M."/>
        </authorList>
    </citation>
    <scope>NUCLEOTIDE SEQUENCE</scope>
    <source>
        <strain evidence="2">AW1</strain>
    </source>
</reference>
<protein>
    <submittedName>
        <fullName evidence="2">Proteasome-type protease</fullName>
    </submittedName>
</protein>
<dbReference type="SUPFAM" id="SSF56235">
    <property type="entry name" value="N-terminal nucleophile aminohydrolases (Ntn hydrolases)"/>
    <property type="match status" value="1"/>
</dbReference>
<dbReference type="EMBL" id="JAEQNA010000001">
    <property type="protein sequence ID" value="MBL0419877.1"/>
    <property type="molecule type" value="Genomic_DNA"/>
</dbReference>
<dbReference type="Gene3D" id="3.60.20.10">
    <property type="entry name" value="Glutamine Phosphoribosylpyrophosphate, subunit 1, domain 1"/>
    <property type="match status" value="1"/>
</dbReference>
<keyword evidence="3" id="KW-1185">Reference proteome</keyword>
<sequence length="275" mass="30740">MTYCVGIRLNAGLVFLSDSRTNAGVDHISTFRKMLIYERSGDRFMVLLTAGNLSIAQTIREALQTEELTDGDATEPLTIWNVRSMFDAARVLGQTVRRMHQREGESLRRAGLDFNVSLIFGGQVAGEPPRLFNVYSAGNFIEATAETPFFQIGEFKYGKPVLDRLLRPETPLAEATKCALVSMDSTMKSNLSVGPPLDLVVYETDRLSSERVACIDMANPYYRMVHESWGQRLREAFDSLPDPVWDGEQTDTPLRVNCGSRKPLPKITDPGEKLL</sequence>
<dbReference type="GO" id="GO:0051603">
    <property type="term" value="P:proteolysis involved in protein catabolic process"/>
    <property type="evidence" value="ECO:0007669"/>
    <property type="project" value="InterPro"/>
</dbReference>
<keyword evidence="2" id="KW-0647">Proteasome</keyword>
<dbReference type="InterPro" id="IPR001353">
    <property type="entry name" value="Proteasome_sua/b"/>
</dbReference>
<evidence type="ECO:0000313" key="2">
    <source>
        <dbReference type="EMBL" id="MBL0419877.1"/>
    </source>
</evidence>
<dbReference type="Pfam" id="PF00227">
    <property type="entry name" value="Proteasome"/>
    <property type="match status" value="1"/>
</dbReference>
<dbReference type="GO" id="GO:0008233">
    <property type="term" value="F:peptidase activity"/>
    <property type="evidence" value="ECO:0007669"/>
    <property type="project" value="UniProtKB-KW"/>
</dbReference>
<dbReference type="Proteomes" id="UP000613011">
    <property type="component" value="Unassembled WGS sequence"/>
</dbReference>
<dbReference type="GO" id="GO:0005839">
    <property type="term" value="C:proteasome core complex"/>
    <property type="evidence" value="ECO:0007669"/>
    <property type="project" value="InterPro"/>
</dbReference>
<accession>A0A936ZFB5</accession>
<keyword evidence="2" id="KW-0378">Hydrolase</keyword>
<dbReference type="RefSeq" id="WP_201682877.1">
    <property type="nucleotide sequence ID" value="NZ_JAEQNA010000001.1"/>
</dbReference>
<name>A0A936ZFB5_9BURK</name>
<dbReference type="CDD" id="cd03765">
    <property type="entry name" value="proteasome_beta_bacterial"/>
    <property type="match status" value="1"/>
</dbReference>
<dbReference type="AlphaFoldDB" id="A0A936ZFB5"/>
<proteinExistence type="predicted"/>
<comment type="caution">
    <text evidence="2">The sequence shown here is derived from an EMBL/GenBank/DDBJ whole genome shotgun (WGS) entry which is preliminary data.</text>
</comment>
<dbReference type="InterPro" id="IPR016545">
    <property type="entry name" value="UCP009120_prtse"/>
</dbReference>